<name>A0ACC1SDE2_9APHY</name>
<comment type="caution">
    <text evidence="1">The sequence shown here is derived from an EMBL/GenBank/DDBJ whole genome shotgun (WGS) entry which is preliminary data.</text>
</comment>
<evidence type="ECO:0000313" key="1">
    <source>
        <dbReference type="EMBL" id="KAJ3537341.1"/>
    </source>
</evidence>
<keyword evidence="2" id="KW-1185">Reference proteome</keyword>
<dbReference type="Proteomes" id="UP001148662">
    <property type="component" value="Unassembled WGS sequence"/>
</dbReference>
<sequence length="425" mass="47342">MASSTPPDSNRPSAGSSPPLTAPDPPSADGLITFPQSPAYLEAMEAANKKRKRGFNHRSTTGKSVGALLASDTTARQVLAAWDRAARFFPRGIGPFLSLATAFRVGLTVTKHDAGTGSIDPQLIEGDEMISHLSSEERKRHLTALNTTLSRIPKGQETFTNAVKNGQFLTIERLTGLRSEDSWHPVLTVPAPAGESTAAQLEEVLLAMKPLRGWNNDFFGQLLCPHHLSEDYGNNPSRKYSSFKALAKAKTVGTTGRLRERVRNREIVVTEDDWPAFLYNQAYNTEAIDEGFLRGPYLTHFFKCISAELQAMLRTTPRSIAYACVQTRHMLCTSRDWMKFDGAFDNEKFFRNVVDLFDYDPNSKWAVGTLEWLDMQVFRKGPRGLQPSTVVNRVASSSTDINRLKEQRDARRTCQQAPATQEEDE</sequence>
<protein>
    <submittedName>
        <fullName evidence="1">Uncharacterized protein</fullName>
    </submittedName>
</protein>
<evidence type="ECO:0000313" key="2">
    <source>
        <dbReference type="Proteomes" id="UP001148662"/>
    </source>
</evidence>
<gene>
    <name evidence="1" type="ORF">NM688_g6706</name>
</gene>
<organism evidence="1 2">
    <name type="scientific">Phlebia brevispora</name>
    <dbReference type="NCBI Taxonomy" id="194682"/>
    <lineage>
        <taxon>Eukaryota</taxon>
        <taxon>Fungi</taxon>
        <taxon>Dikarya</taxon>
        <taxon>Basidiomycota</taxon>
        <taxon>Agaricomycotina</taxon>
        <taxon>Agaricomycetes</taxon>
        <taxon>Polyporales</taxon>
        <taxon>Meruliaceae</taxon>
        <taxon>Phlebia</taxon>
    </lineage>
</organism>
<proteinExistence type="predicted"/>
<reference evidence="1" key="1">
    <citation type="submission" date="2022-07" db="EMBL/GenBank/DDBJ databases">
        <title>Genome Sequence of Phlebia brevispora.</title>
        <authorList>
            <person name="Buettner E."/>
        </authorList>
    </citation>
    <scope>NUCLEOTIDE SEQUENCE</scope>
    <source>
        <strain evidence="1">MPL23</strain>
    </source>
</reference>
<accession>A0ACC1SDE2</accession>
<dbReference type="EMBL" id="JANHOG010001421">
    <property type="protein sequence ID" value="KAJ3537341.1"/>
    <property type="molecule type" value="Genomic_DNA"/>
</dbReference>